<accession>A0A6M2D314</accession>
<evidence type="ECO:0000313" key="2">
    <source>
        <dbReference type="EMBL" id="NOV40100.1"/>
    </source>
</evidence>
<organism evidence="2">
    <name type="scientific">Rhipicephalus microplus</name>
    <name type="common">Cattle tick</name>
    <name type="synonym">Boophilus microplus</name>
    <dbReference type="NCBI Taxonomy" id="6941"/>
    <lineage>
        <taxon>Eukaryota</taxon>
        <taxon>Metazoa</taxon>
        <taxon>Ecdysozoa</taxon>
        <taxon>Arthropoda</taxon>
        <taxon>Chelicerata</taxon>
        <taxon>Arachnida</taxon>
        <taxon>Acari</taxon>
        <taxon>Parasitiformes</taxon>
        <taxon>Ixodida</taxon>
        <taxon>Ixodoidea</taxon>
        <taxon>Ixodidae</taxon>
        <taxon>Rhipicephalinae</taxon>
        <taxon>Rhipicephalus</taxon>
        <taxon>Boophilus</taxon>
    </lineage>
</organism>
<reference evidence="2" key="1">
    <citation type="submission" date="2019-09" db="EMBL/GenBank/DDBJ databases">
        <title>Organ-specific transcriptomic study of the physiology of the cattle tick, Rhipicephalus microplus.</title>
        <authorList>
            <person name="Tirloni L."/>
            <person name="Braz G."/>
            <person name="Gandara A.C.P."/>
            <person name="Sabadin G.A."/>
            <person name="da Silva R.M."/>
            <person name="Guizzo M.G."/>
            <person name="Machado J.A."/>
            <person name="Costa E.P."/>
            <person name="Gomes H.F."/>
            <person name="Moraes J."/>
            <person name="Mota M.B.S."/>
            <person name="Mesquita R.D."/>
            <person name="Alvarenga P.H."/>
            <person name="Alves F."/>
            <person name="Seixas A."/>
            <person name="da Fonseca R.N."/>
            <person name="Fogaca A."/>
            <person name="Logullo C."/>
            <person name="Tanaka A."/>
            <person name="Daffre S."/>
            <person name="Termignoni C."/>
            <person name="Vaz I.S.Jr."/>
            <person name="Oliveira P.L."/>
            <person name="Ribeiro J.M."/>
        </authorList>
    </citation>
    <scope>NUCLEOTIDE SEQUENCE</scope>
    <source>
        <strain evidence="2">Porto Alegre</strain>
    </source>
</reference>
<feature type="chain" id="PRO_5027022869" evidence="1">
    <location>
        <begin position="28"/>
        <end position="312"/>
    </location>
</feature>
<dbReference type="EMBL" id="GHWJ01007363">
    <property type="protein sequence ID" value="NOV40100.1"/>
    <property type="molecule type" value="Transcribed_RNA"/>
</dbReference>
<dbReference type="RefSeq" id="XP_037289717.1">
    <property type="nucleotide sequence ID" value="XM_037433820.1"/>
</dbReference>
<keyword evidence="1" id="KW-0732">Signal</keyword>
<evidence type="ECO:0000256" key="1">
    <source>
        <dbReference type="SAM" id="SignalP"/>
    </source>
</evidence>
<dbReference type="OMA" id="QLCDISH"/>
<dbReference type="AlphaFoldDB" id="A0A6M2D314"/>
<name>A0A6M2D314_RHIMP</name>
<sequence>MQPSNPFLFIPQIGTLLLLLGLSAACAERQPMLRPTFNGDMDLLINPASTDERYRSFNDGAGVTSSEPLGSPMTSPCNDPLKDSAYGTIGSGHGGVVKMQPSNPFLFIPQIGTLLLLLGLSAACAERQPMLRPTFNGDMDLLINPASTDERYRSFNDGAGVTSSEPLGSPMTSPCNDPLKDSAYGTIGSGHGGVVKMQPSNPFLFIPQDTIHGVHLPNIYGRRHFITLHLRFLPLTDRNIRTWISRHSSNYRLCVKCFAHLPFFRWPHHAPSSWLFSGGFRLQLCDISHGCSTRYLGSSHAGRVGVQGFLLI</sequence>
<dbReference type="KEGG" id="rmp:119183969"/>
<proteinExistence type="predicted"/>
<protein>
    <submittedName>
        <fullName evidence="2">Putative secreted protein ovary overexpressed</fullName>
    </submittedName>
</protein>
<dbReference type="VEuPathDB" id="VectorBase:LOC119183969"/>
<feature type="signal peptide" evidence="1">
    <location>
        <begin position="1"/>
        <end position="27"/>
    </location>
</feature>